<dbReference type="EMBL" id="BMEA01000004">
    <property type="protein sequence ID" value="GGB88521.1"/>
    <property type="molecule type" value="Genomic_DNA"/>
</dbReference>
<name>A0A8H9FX79_9MICO</name>
<gene>
    <name evidence="2" type="ORF">GCM10011314_30400</name>
</gene>
<dbReference type="AlphaFoldDB" id="A0A8H9FX79"/>
<dbReference type="CDD" id="cd00085">
    <property type="entry name" value="HNHc"/>
    <property type="match status" value="1"/>
</dbReference>
<reference evidence="2" key="2">
    <citation type="submission" date="2020-09" db="EMBL/GenBank/DDBJ databases">
        <authorList>
            <person name="Sun Q."/>
            <person name="Zhou Y."/>
        </authorList>
    </citation>
    <scope>NUCLEOTIDE SEQUENCE</scope>
    <source>
        <strain evidence="2">CGMCC 1.10749</strain>
    </source>
</reference>
<comment type="caution">
    <text evidence="2">The sequence shown here is derived from an EMBL/GenBank/DDBJ whole genome shotgun (WGS) entry which is preliminary data.</text>
</comment>
<evidence type="ECO:0000313" key="3">
    <source>
        <dbReference type="Proteomes" id="UP000628079"/>
    </source>
</evidence>
<evidence type="ECO:0000259" key="1">
    <source>
        <dbReference type="Pfam" id="PF02720"/>
    </source>
</evidence>
<organism evidence="2 3">
    <name type="scientific">Knoellia flava</name>
    <dbReference type="NCBI Taxonomy" id="913969"/>
    <lineage>
        <taxon>Bacteria</taxon>
        <taxon>Bacillati</taxon>
        <taxon>Actinomycetota</taxon>
        <taxon>Actinomycetes</taxon>
        <taxon>Micrococcales</taxon>
        <taxon>Intrasporangiaceae</taxon>
        <taxon>Knoellia</taxon>
    </lineage>
</organism>
<protein>
    <recommendedName>
        <fullName evidence="1">DUF222 domain-containing protein</fullName>
    </recommendedName>
</protein>
<accession>A0A8H9FX79</accession>
<sequence length="422" mass="43783">MDEQQTPVAPLRRVLTAARDDLAGVGDLLCSLSAGELAEVMTLADEVKSQAAAAQVRVTAEAAHRGEFASARRGVGSVHGWVREHAPSLRQGGAGQVAQLAQEAAASTPGGLWSRGGPDAGAFADDTRPEGIVWRRVVSGEVGVGLALTALREVSRMKDLLTPAAVPTVTGAVLDHGVQWGLAEARRIRPRLLARYGVEGELDGKHRRLRAGAFLSSPSVADGDLTEYRMAMTPEQASRLEAAIEPLSKPAPNPETGEADLRSAGQRRVEALASVLGGAAAHDAAAAEPGGAATVVHVTMSLAELIAGLSGVAGADGAGRVMVSRARQTMLAPSTVRQMACDADVVLVVLGADGEVVDLGRVTRLFTRGQRRMLWHRDGLCTFPGCTTPAAWAQAHHVVHWADGGPSDLGNAASSKQDPLAA</sequence>
<feature type="domain" description="DUF222" evidence="1">
    <location>
        <begin position="224"/>
        <end position="378"/>
    </location>
</feature>
<dbReference type="InterPro" id="IPR003615">
    <property type="entry name" value="HNH_nuc"/>
</dbReference>
<reference evidence="2" key="1">
    <citation type="journal article" date="2014" name="Int. J. Syst. Evol. Microbiol.">
        <title>Complete genome sequence of Corynebacterium casei LMG S-19264T (=DSM 44701T), isolated from a smear-ripened cheese.</title>
        <authorList>
            <consortium name="US DOE Joint Genome Institute (JGI-PGF)"/>
            <person name="Walter F."/>
            <person name="Albersmeier A."/>
            <person name="Kalinowski J."/>
            <person name="Ruckert C."/>
        </authorList>
    </citation>
    <scope>NUCLEOTIDE SEQUENCE</scope>
    <source>
        <strain evidence="2">CGMCC 1.10749</strain>
    </source>
</reference>
<dbReference type="Pfam" id="PF02720">
    <property type="entry name" value="DUF222"/>
    <property type="match status" value="1"/>
</dbReference>
<dbReference type="Proteomes" id="UP000628079">
    <property type="component" value="Unassembled WGS sequence"/>
</dbReference>
<evidence type="ECO:0000313" key="2">
    <source>
        <dbReference type="EMBL" id="GGB88521.1"/>
    </source>
</evidence>
<dbReference type="RefSeq" id="WP_052117099.1">
    <property type="nucleotide sequence ID" value="NZ_BMEA01000004.1"/>
</dbReference>
<proteinExistence type="predicted"/>
<dbReference type="InterPro" id="IPR003870">
    <property type="entry name" value="DUF222"/>
</dbReference>